<dbReference type="Proteomes" id="UP000187209">
    <property type="component" value="Unassembled WGS sequence"/>
</dbReference>
<keyword evidence="9 10" id="KW-0472">Membrane</keyword>
<keyword evidence="6" id="KW-0547">Nucleotide-binding</keyword>
<feature type="transmembrane region" description="Helical" evidence="10">
    <location>
        <begin position="689"/>
        <end position="713"/>
    </location>
</feature>
<dbReference type="PROSITE" id="PS50929">
    <property type="entry name" value="ABC_TM1F"/>
    <property type="match status" value="2"/>
</dbReference>
<keyword evidence="5" id="KW-0677">Repeat</keyword>
<proteinExistence type="inferred from homology"/>
<keyword evidence="14" id="KW-1185">Reference proteome</keyword>
<feature type="transmembrane region" description="Helical" evidence="10">
    <location>
        <begin position="80"/>
        <end position="106"/>
    </location>
</feature>
<dbReference type="CDD" id="cd03244">
    <property type="entry name" value="ABCC_MRP_domain2"/>
    <property type="match status" value="1"/>
</dbReference>
<dbReference type="PANTHER" id="PTHR24223">
    <property type="entry name" value="ATP-BINDING CASSETTE SUB-FAMILY C"/>
    <property type="match status" value="1"/>
</dbReference>
<feature type="transmembrane region" description="Helical" evidence="10">
    <location>
        <begin position="841"/>
        <end position="858"/>
    </location>
</feature>
<dbReference type="OrthoDB" id="6500128at2759"/>
<dbReference type="InterPro" id="IPR003439">
    <property type="entry name" value="ABC_transporter-like_ATP-bd"/>
</dbReference>
<dbReference type="GO" id="GO:0005524">
    <property type="term" value="F:ATP binding"/>
    <property type="evidence" value="ECO:0007669"/>
    <property type="project" value="UniProtKB-KW"/>
</dbReference>
<comment type="similarity">
    <text evidence="2">Belongs to the ABC transporter superfamily. ABCC family. Conjugate transporter (TC 3.A.1.208) subfamily.</text>
</comment>
<feature type="transmembrane region" description="Helical" evidence="10">
    <location>
        <begin position="306"/>
        <end position="326"/>
    </location>
</feature>
<dbReference type="InterPro" id="IPR036640">
    <property type="entry name" value="ABC1_TM_sf"/>
</dbReference>
<dbReference type="Gene3D" id="3.40.50.300">
    <property type="entry name" value="P-loop containing nucleotide triphosphate hydrolases"/>
    <property type="match status" value="2"/>
</dbReference>
<gene>
    <name evidence="13" type="ORF">SteCoe_26717</name>
</gene>
<keyword evidence="3" id="KW-0813">Transport</keyword>
<organism evidence="13 14">
    <name type="scientific">Stentor coeruleus</name>
    <dbReference type="NCBI Taxonomy" id="5963"/>
    <lineage>
        <taxon>Eukaryota</taxon>
        <taxon>Sar</taxon>
        <taxon>Alveolata</taxon>
        <taxon>Ciliophora</taxon>
        <taxon>Postciliodesmatophora</taxon>
        <taxon>Heterotrichea</taxon>
        <taxon>Heterotrichida</taxon>
        <taxon>Stentoridae</taxon>
        <taxon>Stentor</taxon>
    </lineage>
</organism>
<reference evidence="13 14" key="1">
    <citation type="submission" date="2016-11" db="EMBL/GenBank/DDBJ databases">
        <title>The macronuclear genome of Stentor coeruleus: a giant cell with tiny introns.</title>
        <authorList>
            <person name="Slabodnick M."/>
            <person name="Ruby J.G."/>
            <person name="Reiff S.B."/>
            <person name="Swart E.C."/>
            <person name="Gosai S."/>
            <person name="Prabakaran S."/>
            <person name="Witkowska E."/>
            <person name="Larue G.E."/>
            <person name="Fisher S."/>
            <person name="Freeman R.M."/>
            <person name="Gunawardena J."/>
            <person name="Chu W."/>
            <person name="Stover N.A."/>
            <person name="Gregory B.D."/>
            <person name="Nowacki M."/>
            <person name="Derisi J."/>
            <person name="Roy S.W."/>
            <person name="Marshall W.F."/>
            <person name="Sood P."/>
        </authorList>
    </citation>
    <scope>NUCLEOTIDE SEQUENCE [LARGE SCALE GENOMIC DNA]</scope>
    <source>
        <strain evidence="13">WM001</strain>
    </source>
</reference>
<dbReference type="GO" id="GO:0140359">
    <property type="term" value="F:ABC-type transporter activity"/>
    <property type="evidence" value="ECO:0007669"/>
    <property type="project" value="InterPro"/>
</dbReference>
<evidence type="ECO:0000256" key="9">
    <source>
        <dbReference type="ARBA" id="ARBA00023136"/>
    </source>
</evidence>
<dbReference type="FunFam" id="3.40.50.300:FF:000163">
    <property type="entry name" value="Multidrug resistance-associated protein member 4"/>
    <property type="match status" value="1"/>
</dbReference>
<evidence type="ECO:0000313" key="14">
    <source>
        <dbReference type="Proteomes" id="UP000187209"/>
    </source>
</evidence>
<dbReference type="PROSITE" id="PS50893">
    <property type="entry name" value="ABC_TRANSPORTER_2"/>
    <property type="match status" value="2"/>
</dbReference>
<feature type="transmembrane region" description="Helical" evidence="10">
    <location>
        <begin position="192"/>
        <end position="214"/>
    </location>
</feature>
<dbReference type="PROSITE" id="PS00211">
    <property type="entry name" value="ABC_TRANSPORTER_1"/>
    <property type="match status" value="2"/>
</dbReference>
<feature type="transmembrane region" description="Helical" evidence="10">
    <location>
        <begin position="220"/>
        <end position="238"/>
    </location>
</feature>
<dbReference type="GO" id="GO:0016887">
    <property type="term" value="F:ATP hydrolysis activity"/>
    <property type="evidence" value="ECO:0007669"/>
    <property type="project" value="InterPro"/>
</dbReference>
<dbReference type="PANTHER" id="PTHR24223:SF456">
    <property type="entry name" value="MULTIDRUG RESISTANCE-ASSOCIATED PROTEIN LETHAL(2)03659"/>
    <property type="match status" value="1"/>
</dbReference>
<keyword evidence="4 10" id="KW-0812">Transmembrane</keyword>
<dbReference type="InterPro" id="IPR003593">
    <property type="entry name" value="AAA+_ATPase"/>
</dbReference>
<dbReference type="Gene3D" id="1.20.1560.10">
    <property type="entry name" value="ABC transporter type 1, transmembrane domain"/>
    <property type="match status" value="2"/>
</dbReference>
<feature type="domain" description="ABC transmembrane type-1" evidence="12">
    <location>
        <begin position="789"/>
        <end position="960"/>
    </location>
</feature>
<evidence type="ECO:0000313" key="13">
    <source>
        <dbReference type="EMBL" id="OMJ74362.1"/>
    </source>
</evidence>
<feature type="domain" description="ABC transporter" evidence="11">
    <location>
        <begin position="399"/>
        <end position="635"/>
    </location>
</feature>
<sequence length="1260" mass="141571">MATFPYNDSWYINDLFFGWIFQALKYYRKSPPNSKNPFEVPDIAALGPAEKILKSHWEKELKKPKPSFFKAIFRTISKELWTCILIVLLGNLLTLFQSVLINFLITYLQKSPKPQYEGGLLATAFIFTSIFSCCFKHNGSLKSLMLTGKIKNLVAIMVGEKVVKLNNTIISEQSVKGKIINVVSNDMEVLELTVYAIYFLCSPFVVVISIIIIVSTFGPAGLLGIGISMLHAPLVIKLGNVTMKIRLQASRIGDKRIKMIQNLIEGIKIMKLYAWEIPLLKSIFAERKKEIKTMEKTTVINSGMHVLAISGVPLVIFCTLSLKVLIGEELKAGEVYMLISIFYITHLNIVYISTVGANTVFAFFAITTRVTQVLTLKEHEFSIDHDNEDYSVVIDEATLSWKDIDKTNDEDNNNTVSTLLRRKTTTRECLRNISVSLQPGELLMVVGPVGAGKSSLFMGILGELPIVSGSISTRGSIAYASEDPWILAGSVKDNILMGKEFNSVAYDIALQSSDMMKDLATFKNADETLLGDRGFTLSGGQRARLCLARTVYSNADIVLLDDPLSAVDAEVANHLFNDCILSALKGKTIILATHQVHYLPQADKILVLNSGEMMFFGTYNELKEDAQAREILGDLAFREEAIEVKERQITAKVLEVNEKQNIEEEEITEGAVSMKSYVKYTRYGYKSMFFFALVVVFSIASQTCYVLNMFFASYWSNQKDQENPYYFEFYGILLAFCYALCALKTYPFMIRYINSNNQLHNLALQSLALTESVFFYINYNLIYKTKKPRIINRFSKDVGVADGPLQHYLNDTMSTTLAVVGSLITIIIIIPINLAMLPFQIATWFLLLKYVAPIILILRKLELVARAPLLSTINSALNGLPTLRCLNLQEMFIQKSNQQATEHLRSYITFHVFIRFIQLYSDLGSNFILILNVIIIVAVDGYISPTLAAFSLASSVSLLGVSSIWSKNVVELSSNMASAQRLLEFSDLKYEGILEGNDKFIVSKGKIEFCEVSMRYRPNFDLALNKLSFTIDSGLKVGIIGRTGCGKSSILQVLFRLVNPESGTVYIDGQDYMKAGLHDLRGQMSVIPQSSMLFVGSVKDNLDPFHKHSDDELFKVLEEVKLKEYILEYDKGLDAEISGDGVSFSAGQRQLLCLARAILRNNKIVMMDEATANVDNETDRLIQETVKIKFNECTLLIIAHRLRTVIDSDRIIVVDKGSCKEFGKAHELYRKKKSLFKTMILNTGPEESEYLRSQLENNRC</sequence>
<name>A0A1R2BC58_9CILI</name>
<evidence type="ECO:0000256" key="8">
    <source>
        <dbReference type="ARBA" id="ARBA00022989"/>
    </source>
</evidence>
<evidence type="ECO:0000256" key="4">
    <source>
        <dbReference type="ARBA" id="ARBA00022692"/>
    </source>
</evidence>
<evidence type="ECO:0000256" key="2">
    <source>
        <dbReference type="ARBA" id="ARBA00009726"/>
    </source>
</evidence>
<dbReference type="InterPro" id="IPR017871">
    <property type="entry name" value="ABC_transporter-like_CS"/>
</dbReference>
<evidence type="ECO:0000256" key="10">
    <source>
        <dbReference type="SAM" id="Phobius"/>
    </source>
</evidence>
<comment type="caution">
    <text evidence="13">The sequence shown here is derived from an EMBL/GenBank/DDBJ whole genome shotgun (WGS) entry which is preliminary data.</text>
</comment>
<feature type="transmembrane region" description="Helical" evidence="10">
    <location>
        <begin position="118"/>
        <end position="135"/>
    </location>
</feature>
<feature type="transmembrane region" description="Helical" evidence="10">
    <location>
        <begin position="923"/>
        <end position="943"/>
    </location>
</feature>
<dbReference type="SUPFAM" id="SSF90123">
    <property type="entry name" value="ABC transporter transmembrane region"/>
    <property type="match status" value="2"/>
</dbReference>
<protein>
    <submittedName>
        <fullName evidence="13">Uncharacterized protein</fullName>
    </submittedName>
</protein>
<evidence type="ECO:0000256" key="5">
    <source>
        <dbReference type="ARBA" id="ARBA00022737"/>
    </source>
</evidence>
<dbReference type="InterPro" id="IPR011527">
    <property type="entry name" value="ABC1_TM_dom"/>
</dbReference>
<evidence type="ECO:0000259" key="11">
    <source>
        <dbReference type="PROSITE" id="PS50893"/>
    </source>
</evidence>
<dbReference type="InterPro" id="IPR027417">
    <property type="entry name" value="P-loop_NTPase"/>
</dbReference>
<evidence type="ECO:0000259" key="12">
    <source>
        <dbReference type="PROSITE" id="PS50929"/>
    </source>
</evidence>
<dbReference type="GO" id="GO:0016020">
    <property type="term" value="C:membrane"/>
    <property type="evidence" value="ECO:0007669"/>
    <property type="project" value="UniProtKB-SubCell"/>
</dbReference>
<keyword evidence="7" id="KW-0067">ATP-binding</keyword>
<dbReference type="SUPFAM" id="SSF52540">
    <property type="entry name" value="P-loop containing nucleoside triphosphate hydrolases"/>
    <property type="match status" value="2"/>
</dbReference>
<keyword evidence="8 10" id="KW-1133">Transmembrane helix</keyword>
<feature type="transmembrane region" description="Helical" evidence="10">
    <location>
        <begin position="725"/>
        <end position="743"/>
    </location>
</feature>
<dbReference type="SMART" id="SM00382">
    <property type="entry name" value="AAA"/>
    <property type="match status" value="2"/>
</dbReference>
<feature type="domain" description="ABC transmembrane type-1" evidence="12">
    <location>
        <begin position="81"/>
        <end position="342"/>
    </location>
</feature>
<dbReference type="AlphaFoldDB" id="A0A1R2BC58"/>
<dbReference type="Pfam" id="PF00664">
    <property type="entry name" value="ABC_membrane"/>
    <property type="match status" value="2"/>
</dbReference>
<feature type="domain" description="ABC transporter" evidence="11">
    <location>
        <begin position="1007"/>
        <end position="1241"/>
    </location>
</feature>
<accession>A0A1R2BC58</accession>
<evidence type="ECO:0000256" key="3">
    <source>
        <dbReference type="ARBA" id="ARBA00022448"/>
    </source>
</evidence>
<evidence type="ECO:0000256" key="6">
    <source>
        <dbReference type="ARBA" id="ARBA00022741"/>
    </source>
</evidence>
<evidence type="ECO:0000256" key="1">
    <source>
        <dbReference type="ARBA" id="ARBA00004141"/>
    </source>
</evidence>
<dbReference type="EMBL" id="MPUH01000756">
    <property type="protein sequence ID" value="OMJ74362.1"/>
    <property type="molecule type" value="Genomic_DNA"/>
</dbReference>
<dbReference type="FunFam" id="3.40.50.300:FF:000973">
    <property type="entry name" value="Multidrug resistance-associated protein 4"/>
    <property type="match status" value="1"/>
</dbReference>
<dbReference type="InterPro" id="IPR050173">
    <property type="entry name" value="ABC_transporter_C-like"/>
</dbReference>
<evidence type="ECO:0000256" key="7">
    <source>
        <dbReference type="ARBA" id="ARBA00022840"/>
    </source>
</evidence>
<dbReference type="CDD" id="cd03250">
    <property type="entry name" value="ABCC_MRP_domain1"/>
    <property type="match status" value="1"/>
</dbReference>
<comment type="subcellular location">
    <subcellularLocation>
        <location evidence="1">Membrane</location>
        <topology evidence="1">Multi-pass membrane protein</topology>
    </subcellularLocation>
</comment>
<feature type="transmembrane region" description="Helical" evidence="10">
    <location>
        <begin position="816"/>
        <end position="835"/>
    </location>
</feature>
<dbReference type="Pfam" id="PF00005">
    <property type="entry name" value="ABC_tran"/>
    <property type="match status" value="2"/>
</dbReference>
<feature type="transmembrane region" description="Helical" evidence="10">
    <location>
        <begin position="338"/>
        <end position="366"/>
    </location>
</feature>